<accession>A0A923E416</accession>
<gene>
    <name evidence="2" type="ORF">HD592_000720</name>
</gene>
<evidence type="ECO:0000313" key="3">
    <source>
        <dbReference type="Proteomes" id="UP000617426"/>
    </source>
</evidence>
<keyword evidence="3" id="KW-1185">Reference proteome</keyword>
<name>A0A923E416_9ACTO</name>
<dbReference type="Pfam" id="PF13338">
    <property type="entry name" value="AbiEi_4"/>
    <property type="match status" value="1"/>
</dbReference>
<reference evidence="2" key="1">
    <citation type="submission" date="2020-08" db="EMBL/GenBank/DDBJ databases">
        <title>Sequencing the genomes of 1000 actinobacteria strains.</title>
        <authorList>
            <person name="Klenk H.-P."/>
        </authorList>
    </citation>
    <scope>NUCLEOTIDE SEQUENCE</scope>
    <source>
        <strain evidence="2">DSM 10695</strain>
    </source>
</reference>
<organism evidence="2 3">
    <name type="scientific">Schaalia hyovaginalis</name>
    <dbReference type="NCBI Taxonomy" id="29316"/>
    <lineage>
        <taxon>Bacteria</taxon>
        <taxon>Bacillati</taxon>
        <taxon>Actinomycetota</taxon>
        <taxon>Actinomycetes</taxon>
        <taxon>Actinomycetales</taxon>
        <taxon>Actinomycetaceae</taxon>
        <taxon>Schaalia</taxon>
    </lineage>
</organism>
<sequence>MGASNHVGAIARLSDSEGVFTTAQAKRMGIPRDALHDAVESGRLERIVRGAYRMVGSGSSFTDELAAIWKLTAPAKFSHERMRVPEWDGIAVGGSTASALLEIGDLHLSPYRIYASGRMNTRNPSASFARREVARNEVRFASGFPVTCPERTVFDLVVDDEELSLVADVLGDASRKFPDFDYGRLQRLLEGRYGERRGRGIHQGLMEDSGLLGKEAQT</sequence>
<dbReference type="EMBL" id="JACHMK010000001">
    <property type="protein sequence ID" value="MBB6334155.1"/>
    <property type="molecule type" value="Genomic_DNA"/>
</dbReference>
<dbReference type="InterPro" id="IPR025159">
    <property type="entry name" value="AbiEi_N"/>
</dbReference>
<dbReference type="Proteomes" id="UP000617426">
    <property type="component" value="Unassembled WGS sequence"/>
</dbReference>
<proteinExistence type="predicted"/>
<evidence type="ECO:0000259" key="1">
    <source>
        <dbReference type="Pfam" id="PF13338"/>
    </source>
</evidence>
<dbReference type="RefSeq" id="WP_184451945.1">
    <property type="nucleotide sequence ID" value="NZ_JACHMK010000001.1"/>
</dbReference>
<dbReference type="AlphaFoldDB" id="A0A923E416"/>
<comment type="caution">
    <text evidence="2">The sequence shown here is derived from an EMBL/GenBank/DDBJ whole genome shotgun (WGS) entry which is preliminary data.</text>
</comment>
<protein>
    <recommendedName>
        <fullName evidence="1">AbiEi antitoxin N-terminal domain-containing protein</fullName>
    </recommendedName>
</protein>
<feature type="domain" description="AbiEi antitoxin N-terminal" evidence="1">
    <location>
        <begin position="13"/>
        <end position="54"/>
    </location>
</feature>
<evidence type="ECO:0000313" key="2">
    <source>
        <dbReference type="EMBL" id="MBB6334155.1"/>
    </source>
</evidence>